<dbReference type="AlphaFoldDB" id="S7PQZ4"/>
<name>S7PQZ4_GLOTA</name>
<sequence length="419" mass="46444">MSNIQISRTLYPSRLSCSLPKATLFPAFPTSVTSATTTPGCGGATKPRRWRTEIASPISFAVGIVAMAAFERRERESSYLRAISPSTTISGCPIRDQWRWKDDSRPVSGSRKSCPKYIRYKQHPAFSTLTSYSTSGRQARHRGHCMSKWTTAFRSLKMYLLMNRSSVDSVYRYPADGRGLLPQDNTYLPIHRRHEYRTRYEQPHSRAATAMVSSACVTLHSLSSSSFAPELPHRWPRQIAAHCYDELLYALEDLFPVFASGQHRGLRGDTPVREGRAKRVHAASSPSRAETRISGVKRGVAGVDEHAPSDLSFSRRAVLDEHQWGAELVFSDPSAGPRRCKTESAFAISSAVRGGTSCGSEGPAPEGVDMYRYSVKVELIRVWETGPRVTSERSSLPEPESANHGGKSKMQCRGLLESG</sequence>
<evidence type="ECO:0000256" key="1">
    <source>
        <dbReference type="SAM" id="MobiDB-lite"/>
    </source>
</evidence>
<organism evidence="2 3">
    <name type="scientific">Gloeophyllum trabeum (strain ATCC 11539 / FP-39264 / Madison 617)</name>
    <name type="common">Brown rot fungus</name>
    <dbReference type="NCBI Taxonomy" id="670483"/>
    <lineage>
        <taxon>Eukaryota</taxon>
        <taxon>Fungi</taxon>
        <taxon>Dikarya</taxon>
        <taxon>Basidiomycota</taxon>
        <taxon>Agaricomycotina</taxon>
        <taxon>Agaricomycetes</taxon>
        <taxon>Gloeophyllales</taxon>
        <taxon>Gloeophyllaceae</taxon>
        <taxon>Gloeophyllum</taxon>
    </lineage>
</organism>
<feature type="region of interest" description="Disordered" evidence="1">
    <location>
        <begin position="265"/>
        <end position="293"/>
    </location>
</feature>
<feature type="compositionally biased region" description="Basic and acidic residues" evidence="1">
    <location>
        <begin position="266"/>
        <end position="277"/>
    </location>
</feature>
<feature type="region of interest" description="Disordered" evidence="1">
    <location>
        <begin position="387"/>
        <end position="419"/>
    </location>
</feature>
<dbReference type="KEGG" id="gtr:GLOTRDRAFT_97143"/>
<evidence type="ECO:0000313" key="2">
    <source>
        <dbReference type="EMBL" id="EPQ50246.1"/>
    </source>
</evidence>
<protein>
    <submittedName>
        <fullName evidence="2">Uncharacterized protein</fullName>
    </submittedName>
</protein>
<proteinExistence type="predicted"/>
<reference evidence="2 3" key="1">
    <citation type="journal article" date="2012" name="Science">
        <title>The Paleozoic origin of enzymatic lignin decomposition reconstructed from 31 fungal genomes.</title>
        <authorList>
            <person name="Floudas D."/>
            <person name="Binder M."/>
            <person name="Riley R."/>
            <person name="Barry K."/>
            <person name="Blanchette R.A."/>
            <person name="Henrissat B."/>
            <person name="Martinez A.T."/>
            <person name="Otillar R."/>
            <person name="Spatafora J.W."/>
            <person name="Yadav J.S."/>
            <person name="Aerts A."/>
            <person name="Benoit I."/>
            <person name="Boyd A."/>
            <person name="Carlson A."/>
            <person name="Copeland A."/>
            <person name="Coutinho P.M."/>
            <person name="de Vries R.P."/>
            <person name="Ferreira P."/>
            <person name="Findley K."/>
            <person name="Foster B."/>
            <person name="Gaskell J."/>
            <person name="Glotzer D."/>
            <person name="Gorecki P."/>
            <person name="Heitman J."/>
            <person name="Hesse C."/>
            <person name="Hori C."/>
            <person name="Igarashi K."/>
            <person name="Jurgens J.A."/>
            <person name="Kallen N."/>
            <person name="Kersten P."/>
            <person name="Kohler A."/>
            <person name="Kuees U."/>
            <person name="Kumar T.K.A."/>
            <person name="Kuo A."/>
            <person name="LaButti K."/>
            <person name="Larrondo L.F."/>
            <person name="Lindquist E."/>
            <person name="Ling A."/>
            <person name="Lombard V."/>
            <person name="Lucas S."/>
            <person name="Lundell T."/>
            <person name="Martin R."/>
            <person name="McLaughlin D.J."/>
            <person name="Morgenstern I."/>
            <person name="Morin E."/>
            <person name="Murat C."/>
            <person name="Nagy L.G."/>
            <person name="Nolan M."/>
            <person name="Ohm R.A."/>
            <person name="Patyshakuliyeva A."/>
            <person name="Rokas A."/>
            <person name="Ruiz-Duenas F.J."/>
            <person name="Sabat G."/>
            <person name="Salamov A."/>
            <person name="Samejima M."/>
            <person name="Schmutz J."/>
            <person name="Slot J.C."/>
            <person name="St John F."/>
            <person name="Stenlid J."/>
            <person name="Sun H."/>
            <person name="Sun S."/>
            <person name="Syed K."/>
            <person name="Tsang A."/>
            <person name="Wiebenga A."/>
            <person name="Young D."/>
            <person name="Pisabarro A."/>
            <person name="Eastwood D.C."/>
            <person name="Martin F."/>
            <person name="Cullen D."/>
            <person name="Grigoriev I.V."/>
            <person name="Hibbett D.S."/>
        </authorList>
    </citation>
    <scope>NUCLEOTIDE SEQUENCE [LARGE SCALE GENOMIC DNA]</scope>
    <source>
        <strain evidence="2 3">ATCC 11539</strain>
    </source>
</reference>
<accession>S7PQZ4</accession>
<dbReference type="RefSeq" id="XP_007871293.1">
    <property type="nucleotide sequence ID" value="XM_007873102.1"/>
</dbReference>
<evidence type="ECO:0000313" key="3">
    <source>
        <dbReference type="Proteomes" id="UP000030669"/>
    </source>
</evidence>
<gene>
    <name evidence="2" type="ORF">GLOTRDRAFT_97143</name>
</gene>
<dbReference type="EMBL" id="KB469320">
    <property type="protein sequence ID" value="EPQ50246.1"/>
    <property type="molecule type" value="Genomic_DNA"/>
</dbReference>
<keyword evidence="3" id="KW-1185">Reference proteome</keyword>
<dbReference type="GeneID" id="19309955"/>
<dbReference type="Proteomes" id="UP000030669">
    <property type="component" value="Unassembled WGS sequence"/>
</dbReference>
<dbReference type="HOGENOM" id="CLU_655605_0_0_1"/>